<dbReference type="EMBL" id="EU827258">
    <property type="protein sequence ID" value="ACJ15285.1"/>
    <property type="molecule type" value="mRNA"/>
</dbReference>
<dbReference type="PANTHER" id="PTHR21694">
    <property type="entry name" value="COILED-COIL DOMAIN-CONTAINING PROTEIN 63"/>
    <property type="match status" value="1"/>
</dbReference>
<dbReference type="InterPro" id="IPR051876">
    <property type="entry name" value="ODA-DC/CCD"/>
</dbReference>
<feature type="region of interest" description="Disordered" evidence="3">
    <location>
        <begin position="531"/>
        <end position="560"/>
    </location>
</feature>
<feature type="domain" description="ODAD1 central coiled coil region" evidence="4">
    <location>
        <begin position="146"/>
        <end position="427"/>
    </location>
</feature>
<evidence type="ECO:0000313" key="5">
    <source>
        <dbReference type="EMBL" id="ACJ15285.1"/>
    </source>
</evidence>
<dbReference type="PANTHER" id="PTHR21694:SF18">
    <property type="entry name" value="COILED-COIL DOMAIN-CONTAINING PROTEIN 63"/>
    <property type="match status" value="1"/>
</dbReference>
<proteinExistence type="evidence at transcript level"/>
<feature type="coiled-coil region" evidence="2">
    <location>
        <begin position="211"/>
        <end position="249"/>
    </location>
</feature>
<feature type="region of interest" description="Disordered" evidence="3">
    <location>
        <begin position="463"/>
        <end position="484"/>
    </location>
</feature>
<feature type="compositionally biased region" description="Basic and acidic residues" evidence="3">
    <location>
        <begin position="463"/>
        <end position="482"/>
    </location>
</feature>
<dbReference type="InterPro" id="IPR049258">
    <property type="entry name" value="ODAD1_CC"/>
</dbReference>
<feature type="coiled-coil region" evidence="2">
    <location>
        <begin position="18"/>
        <end position="45"/>
    </location>
</feature>
<evidence type="ECO:0000259" key="4">
    <source>
        <dbReference type="Pfam" id="PF21773"/>
    </source>
</evidence>
<evidence type="ECO:0000256" key="3">
    <source>
        <dbReference type="SAM" id="MobiDB-lite"/>
    </source>
</evidence>
<accession>C6F0B4</accession>
<reference evidence="5" key="1">
    <citation type="journal article" date="2009" name="Zool. Sci.">
        <title>Identification, characterization, and expression of the genes TektinA1 and Axonemal protein 66.0 in the tropical abalone Haliotis asinina.</title>
        <authorList>
            <person name="Klinbunga S."/>
            <person name="Amparyup P."/>
            <person name="Khamnamtong B."/>
            <person name="Hirono I."/>
            <person name="Aoki T."/>
            <person name="Jarayabhand P."/>
        </authorList>
    </citation>
    <scope>NUCLEOTIDE SEQUENCE</scope>
</reference>
<dbReference type="SMR" id="C6F0B4"/>
<organism evidence="5">
    <name type="scientific">Haliotis asinina</name>
    <name type="common">Donkey's ear abalone</name>
    <name type="synonym">Ass's ear abalone</name>
    <dbReference type="NCBI Taxonomy" id="109174"/>
    <lineage>
        <taxon>Eukaryota</taxon>
        <taxon>Metazoa</taxon>
        <taxon>Spiralia</taxon>
        <taxon>Lophotrochozoa</taxon>
        <taxon>Mollusca</taxon>
        <taxon>Gastropoda</taxon>
        <taxon>Vetigastropoda</taxon>
        <taxon>Lepetellida</taxon>
        <taxon>Haliotoidea</taxon>
        <taxon>Haliotidae</taxon>
        <taxon>Haliotis</taxon>
    </lineage>
</organism>
<name>C6F0B4_HALAI</name>
<sequence length="560" mass="65164">MPRGIAERPDSGEDLGEEGTLRQELARLQRQLRLLEGDRRAYTEETCNVLMKQKSVIRALQQENGEMTTVLRLSQSDRNEMKDEGNTARLQELTEAADTLNSQCDTERSKIAQLQSELVRVKKDICHQRSLNGSKSGPIMYKMMLKKTEVIENRHDKAMVKFNNQLAVNTRLREEIDHLRQEKSVFDLLFRKLNTDLEDYRKDMSLIIEEASQAYEERDEAYNKMLALKERSEKDTAQHEMEMRELQRIIEHDNKLKEFMMIKSNDRGEYKEEEDAKKKGMKGERDVDIENNQILSYEEAFAEIREATGDEHIFKIMTEFWGARRELRPVQYVNELNDHLDKLQEEIGLMKSEIVRFEEEDVQMEAERKVWLKELEDKSTQSGKEADVADKKIVEMSQVLDELTDGVTSLFRCLGCNRTPINEMLGSEAGVTEKNILLYMGIIEQRTMELLHLQHFIEMRNLTPEKEKEKGKEGKTKEPDMKKFRRPPAAVTVTIAAPGLGEEEDLNEINEEIELRPLSHDELKHMVMRRINRSTGNTQSFNSTPVKSPRVPKVEVTQPK</sequence>
<feature type="coiled-coil region" evidence="2">
    <location>
        <begin position="333"/>
        <end position="360"/>
    </location>
</feature>
<feature type="compositionally biased region" description="Polar residues" evidence="3">
    <location>
        <begin position="533"/>
        <end position="546"/>
    </location>
</feature>
<keyword evidence="1 2" id="KW-0175">Coiled coil</keyword>
<protein>
    <submittedName>
        <fullName evidence="5">Axonemal protein 66.0</fullName>
    </submittedName>
</protein>
<evidence type="ECO:0000256" key="2">
    <source>
        <dbReference type="SAM" id="Coils"/>
    </source>
</evidence>
<dbReference type="Pfam" id="PF21773">
    <property type="entry name" value="ODAD1_CC"/>
    <property type="match status" value="1"/>
</dbReference>
<feature type="coiled-coil region" evidence="2">
    <location>
        <begin position="90"/>
        <end position="124"/>
    </location>
</feature>
<dbReference type="AlphaFoldDB" id="C6F0B4"/>
<evidence type="ECO:0000256" key="1">
    <source>
        <dbReference type="ARBA" id="ARBA00023054"/>
    </source>
</evidence>